<keyword evidence="2" id="KW-1185">Reference proteome</keyword>
<sequence>MRCQPGTSRRKNTFWFCNKTYLADRLLKDILKVGAQNGFGHRLEHLWTPVGAKRVSISHGFDLNKYNTFSMLPRDISQHILYDLVYSQLLDVPYYMRLGIALNRIPRAVVNDSWMGGVSSQGSSMLLSLLIYLKDWKNLQSLNFYFCDLIRKKVSIRSV</sequence>
<dbReference type="EMBL" id="BKCP01006959">
    <property type="protein sequence ID" value="GER44420.1"/>
    <property type="molecule type" value="Genomic_DNA"/>
</dbReference>
<dbReference type="AlphaFoldDB" id="A0A5A7QGV6"/>
<feature type="non-terminal residue" evidence="1">
    <location>
        <position position="159"/>
    </location>
</feature>
<evidence type="ECO:0000313" key="2">
    <source>
        <dbReference type="Proteomes" id="UP000325081"/>
    </source>
</evidence>
<organism evidence="1 2">
    <name type="scientific">Striga asiatica</name>
    <name type="common">Asiatic witchweed</name>
    <name type="synonym">Buchnera asiatica</name>
    <dbReference type="NCBI Taxonomy" id="4170"/>
    <lineage>
        <taxon>Eukaryota</taxon>
        <taxon>Viridiplantae</taxon>
        <taxon>Streptophyta</taxon>
        <taxon>Embryophyta</taxon>
        <taxon>Tracheophyta</taxon>
        <taxon>Spermatophyta</taxon>
        <taxon>Magnoliopsida</taxon>
        <taxon>eudicotyledons</taxon>
        <taxon>Gunneridae</taxon>
        <taxon>Pentapetalae</taxon>
        <taxon>asterids</taxon>
        <taxon>lamiids</taxon>
        <taxon>Lamiales</taxon>
        <taxon>Orobanchaceae</taxon>
        <taxon>Buchnereae</taxon>
        <taxon>Striga</taxon>
    </lineage>
</organism>
<dbReference type="Proteomes" id="UP000325081">
    <property type="component" value="Unassembled WGS sequence"/>
</dbReference>
<name>A0A5A7QGV6_STRAF</name>
<reference evidence="2" key="1">
    <citation type="journal article" date="2019" name="Curr. Biol.">
        <title>Genome Sequence of Striga asiatica Provides Insight into the Evolution of Plant Parasitism.</title>
        <authorList>
            <person name="Yoshida S."/>
            <person name="Kim S."/>
            <person name="Wafula E.K."/>
            <person name="Tanskanen J."/>
            <person name="Kim Y.M."/>
            <person name="Honaas L."/>
            <person name="Yang Z."/>
            <person name="Spallek T."/>
            <person name="Conn C.E."/>
            <person name="Ichihashi Y."/>
            <person name="Cheong K."/>
            <person name="Cui S."/>
            <person name="Der J.P."/>
            <person name="Gundlach H."/>
            <person name="Jiao Y."/>
            <person name="Hori C."/>
            <person name="Ishida J.K."/>
            <person name="Kasahara H."/>
            <person name="Kiba T."/>
            <person name="Kim M.S."/>
            <person name="Koo N."/>
            <person name="Laohavisit A."/>
            <person name="Lee Y.H."/>
            <person name="Lumba S."/>
            <person name="McCourt P."/>
            <person name="Mortimer J.C."/>
            <person name="Mutuku J.M."/>
            <person name="Nomura T."/>
            <person name="Sasaki-Sekimoto Y."/>
            <person name="Seto Y."/>
            <person name="Wang Y."/>
            <person name="Wakatake T."/>
            <person name="Sakakibara H."/>
            <person name="Demura T."/>
            <person name="Yamaguchi S."/>
            <person name="Yoneyama K."/>
            <person name="Manabe R.I."/>
            <person name="Nelson D.C."/>
            <person name="Schulman A.H."/>
            <person name="Timko M.P."/>
            <person name="dePamphilis C.W."/>
            <person name="Choi D."/>
            <person name="Shirasu K."/>
        </authorList>
    </citation>
    <scope>NUCLEOTIDE SEQUENCE [LARGE SCALE GENOMIC DNA]</scope>
    <source>
        <strain evidence="2">cv. UVA1</strain>
    </source>
</reference>
<comment type="caution">
    <text evidence="1">The sequence shown here is derived from an EMBL/GenBank/DDBJ whole genome shotgun (WGS) entry which is preliminary data.</text>
</comment>
<evidence type="ECO:0000313" key="1">
    <source>
        <dbReference type="EMBL" id="GER44420.1"/>
    </source>
</evidence>
<accession>A0A5A7QGV6</accession>
<proteinExistence type="predicted"/>
<gene>
    <name evidence="1" type="ORF">STAS_21317</name>
</gene>
<dbReference type="OrthoDB" id="120976at2759"/>
<protein>
    <submittedName>
        <fullName evidence="1">F-box/LRR-repeat protein</fullName>
    </submittedName>
</protein>